<dbReference type="PANTHER" id="PTHR30469:SF18">
    <property type="entry name" value="RESISTANCE-NODULATION-CELL DIVISION (RND) EFFLUX MEMBRANE FUSION PROTEIN-RELATED"/>
    <property type="match status" value="1"/>
</dbReference>
<dbReference type="Proteomes" id="UP001152876">
    <property type="component" value="Unassembled WGS sequence"/>
</dbReference>
<dbReference type="Pfam" id="PF25917">
    <property type="entry name" value="BSH_RND"/>
    <property type="match status" value="1"/>
</dbReference>
<dbReference type="RefSeq" id="WP_084235992.1">
    <property type="nucleotide sequence ID" value="NZ_AOGK01000002.1"/>
</dbReference>
<feature type="domain" description="CzcB-like C-terminal circularly permuted SH3-like" evidence="3">
    <location>
        <begin position="346"/>
        <end position="379"/>
    </location>
</feature>
<dbReference type="Pfam" id="PF25975">
    <property type="entry name" value="CzcB_C"/>
    <property type="match status" value="1"/>
</dbReference>
<dbReference type="Gene3D" id="2.40.420.20">
    <property type="match status" value="1"/>
</dbReference>
<evidence type="ECO:0000313" key="5">
    <source>
        <dbReference type="Proteomes" id="UP001152876"/>
    </source>
</evidence>
<dbReference type="AlphaFoldDB" id="A0A9X4P1I3"/>
<comment type="caution">
    <text evidence="4">The sequence shown here is derived from an EMBL/GenBank/DDBJ whole genome shotgun (WGS) entry which is preliminary data.</text>
</comment>
<dbReference type="EMBL" id="AOGK01000002">
    <property type="protein sequence ID" value="MDG5974308.1"/>
    <property type="molecule type" value="Genomic_DNA"/>
</dbReference>
<dbReference type="Gene3D" id="1.10.287.470">
    <property type="entry name" value="Helix hairpin bin"/>
    <property type="match status" value="1"/>
</dbReference>
<comment type="similarity">
    <text evidence="1">Belongs to the membrane fusion protein (MFP) (TC 8.A.1) family.</text>
</comment>
<organism evidence="4 5">
    <name type="scientific">Hydrogenophaga taeniospiralis CCUG 15921</name>
    <dbReference type="NCBI Taxonomy" id="1281780"/>
    <lineage>
        <taxon>Bacteria</taxon>
        <taxon>Pseudomonadati</taxon>
        <taxon>Pseudomonadota</taxon>
        <taxon>Betaproteobacteria</taxon>
        <taxon>Burkholderiales</taxon>
        <taxon>Comamonadaceae</taxon>
        <taxon>Hydrogenophaga</taxon>
    </lineage>
</organism>
<evidence type="ECO:0000259" key="2">
    <source>
        <dbReference type="Pfam" id="PF25917"/>
    </source>
</evidence>
<reference evidence="4" key="1">
    <citation type="submission" date="2013-01" db="EMBL/GenBank/DDBJ databases">
        <title>Genome draft of Hydrogenophaga taeniospiralis 2K1.</title>
        <authorList>
            <person name="Gomila M."/>
            <person name="Lalucat J."/>
        </authorList>
    </citation>
    <scope>NUCLEOTIDE SEQUENCE</scope>
    <source>
        <strain evidence="4">CCUG 15921</strain>
    </source>
</reference>
<accession>A0A9X4P1I3</accession>
<dbReference type="Gene3D" id="2.40.30.170">
    <property type="match status" value="1"/>
</dbReference>
<proteinExistence type="inferred from homology"/>
<dbReference type="InterPro" id="IPR006143">
    <property type="entry name" value="RND_pump_MFP"/>
</dbReference>
<dbReference type="GO" id="GO:1990281">
    <property type="term" value="C:efflux pump complex"/>
    <property type="evidence" value="ECO:0007669"/>
    <property type="project" value="TreeGrafter"/>
</dbReference>
<dbReference type="NCBIfam" id="TIGR01730">
    <property type="entry name" value="RND_mfp"/>
    <property type="match status" value="1"/>
</dbReference>
<dbReference type="InterPro" id="IPR058649">
    <property type="entry name" value="CzcB_C"/>
</dbReference>
<dbReference type="OrthoDB" id="9806939at2"/>
<gene>
    <name evidence="4" type="ORF">H010_03537</name>
</gene>
<dbReference type="SUPFAM" id="SSF111369">
    <property type="entry name" value="HlyD-like secretion proteins"/>
    <property type="match status" value="1"/>
</dbReference>
<keyword evidence="5" id="KW-1185">Reference proteome</keyword>
<protein>
    <submittedName>
        <fullName evidence="4">Secretion protein HlyD</fullName>
    </submittedName>
</protein>
<dbReference type="Gene3D" id="2.40.50.100">
    <property type="match status" value="1"/>
</dbReference>
<feature type="domain" description="Multidrug resistance protein MdtA-like barrel-sandwich hybrid" evidence="2">
    <location>
        <begin position="93"/>
        <end position="225"/>
    </location>
</feature>
<name>A0A9X4P1I3_9BURK</name>
<evidence type="ECO:0000259" key="3">
    <source>
        <dbReference type="Pfam" id="PF25975"/>
    </source>
</evidence>
<sequence>MPARSTRPLFPPLNAVAPTLARWRPAQRRIVWGALSLSLVAGAALLSAAGVRAAGEAPALAGPQVPVVVVGAQAVDAGLLLDGHLQAVRQSVLSAQASGRIATLSVKAGDPVKAGQVLAVIDDRATQAGVAQALAGFAQADANLANAKAAYERSRDLRAQGFLAQAALDTAQAQYKAAQAAAAAARAGQTQASVAQGFTRLTAPYDGWVLQTHAEAGALAMPGTPVLTVYAPQPIRAVVHVPASQQALALQSQRIEVQLPGSGQWVLPAAKTSLPAADPVSQTVEWRLDLSAADGANQAPGRQVRVRFVGGQGQPGSQRLLVPESALLRRGELTGVYVVATRGEGQPAGFALRAVRTGASHGDGVEVLAGLKAGDRVALDPVRAGLSGAQPAARPE</sequence>
<dbReference type="GO" id="GO:0015562">
    <property type="term" value="F:efflux transmembrane transporter activity"/>
    <property type="evidence" value="ECO:0007669"/>
    <property type="project" value="TreeGrafter"/>
</dbReference>
<evidence type="ECO:0000256" key="1">
    <source>
        <dbReference type="ARBA" id="ARBA00009477"/>
    </source>
</evidence>
<dbReference type="PANTHER" id="PTHR30469">
    <property type="entry name" value="MULTIDRUG RESISTANCE PROTEIN MDTA"/>
    <property type="match status" value="1"/>
</dbReference>
<evidence type="ECO:0000313" key="4">
    <source>
        <dbReference type="EMBL" id="MDG5974308.1"/>
    </source>
</evidence>
<dbReference type="InterPro" id="IPR058625">
    <property type="entry name" value="MdtA-like_BSH"/>
</dbReference>